<dbReference type="Pfam" id="PF00589">
    <property type="entry name" value="Phage_integrase"/>
    <property type="match status" value="1"/>
</dbReference>
<dbReference type="InterPro" id="IPR010998">
    <property type="entry name" value="Integrase_recombinase_N"/>
</dbReference>
<dbReference type="InterPro" id="IPR011010">
    <property type="entry name" value="DNA_brk_join_enz"/>
</dbReference>
<protein>
    <submittedName>
        <fullName evidence="7">Tyrosine-type recombinase/integrase</fullName>
    </submittedName>
</protein>
<comment type="similarity">
    <text evidence="1">Belongs to the 'phage' integrase family.</text>
</comment>
<evidence type="ECO:0000256" key="3">
    <source>
        <dbReference type="ARBA" id="ARBA00023172"/>
    </source>
</evidence>
<keyword evidence="8" id="KW-1185">Reference proteome</keyword>
<sequence length="428" mass="47817">MGHRLGCGLGNEMGHIQDRWYRPKKDATTGEMLLNARSKPVTEKTELYGTGLRYKVRYLDPDGEERSKSFPDKQKKRAEDFLIEMESDKREGKYVDPQAGRKKFRPVAENWLKGQSPDAATRGALRSRLESQIYPHFGDLTIGTIKPSTVREWQGHLDDQKLSENYKLVLFTALSGVLDSAVDDKLIRENPCKAKTVRRPSGANAKVVVWQEERLTAVRGGLPERFSVIAPLGAGLGMRQGEILGVSVDDFDADEMVLRLNRQIRIVGRTLVFAPPKGGKTRTVPVSASVWAEVLEHERRFPSVAVTLPWLVPDGEPVTVRLLVTGDDGRLYSGDLFSKVVWQGAFRKAELVYEKRRDGMHALRHFYASVLLAQGVSIKELAEYLGHSDPGFTLRTYTHLVPSSHERARVAIDGVFGRPDATDGLEAA</sequence>
<dbReference type="RefSeq" id="WP_378055578.1">
    <property type="nucleotide sequence ID" value="NZ_JBHSIS010000003.1"/>
</dbReference>
<evidence type="ECO:0000313" key="8">
    <source>
        <dbReference type="Proteomes" id="UP001595859"/>
    </source>
</evidence>
<keyword evidence="3" id="KW-0233">DNA recombination</keyword>
<dbReference type="PROSITE" id="PS51898">
    <property type="entry name" value="TYR_RECOMBINASE"/>
    <property type="match status" value="1"/>
</dbReference>
<dbReference type="InterPro" id="IPR002104">
    <property type="entry name" value="Integrase_catalytic"/>
</dbReference>
<dbReference type="SUPFAM" id="SSF56349">
    <property type="entry name" value="DNA breaking-rejoining enzymes"/>
    <property type="match status" value="1"/>
</dbReference>
<reference evidence="8" key="1">
    <citation type="journal article" date="2019" name="Int. J. Syst. Evol. Microbiol.">
        <title>The Global Catalogue of Microorganisms (GCM) 10K type strain sequencing project: providing services to taxonomists for standard genome sequencing and annotation.</title>
        <authorList>
            <consortium name="The Broad Institute Genomics Platform"/>
            <consortium name="The Broad Institute Genome Sequencing Center for Infectious Disease"/>
            <person name="Wu L."/>
            <person name="Ma J."/>
        </authorList>
    </citation>
    <scope>NUCLEOTIDE SEQUENCE [LARGE SCALE GENOMIC DNA]</scope>
    <source>
        <strain evidence="8">ZS-22-S1</strain>
    </source>
</reference>
<dbReference type="InterPro" id="IPR044068">
    <property type="entry name" value="CB"/>
</dbReference>
<dbReference type="PANTHER" id="PTHR30349:SF64">
    <property type="entry name" value="PROPHAGE INTEGRASE INTD-RELATED"/>
    <property type="match status" value="1"/>
</dbReference>
<gene>
    <name evidence="7" type="ORF">ACFPCV_08975</name>
</gene>
<proteinExistence type="inferred from homology"/>
<feature type="domain" description="Core-binding (CB)" evidence="6">
    <location>
        <begin position="102"/>
        <end position="182"/>
    </location>
</feature>
<dbReference type="InterPro" id="IPR050090">
    <property type="entry name" value="Tyrosine_recombinase_XerCD"/>
</dbReference>
<dbReference type="PROSITE" id="PS51900">
    <property type="entry name" value="CB"/>
    <property type="match status" value="1"/>
</dbReference>
<dbReference type="Gene3D" id="1.10.150.130">
    <property type="match status" value="1"/>
</dbReference>
<dbReference type="PANTHER" id="PTHR30349">
    <property type="entry name" value="PHAGE INTEGRASE-RELATED"/>
    <property type="match status" value="1"/>
</dbReference>
<evidence type="ECO:0000313" key="7">
    <source>
        <dbReference type="EMBL" id="MFC4853639.1"/>
    </source>
</evidence>
<organism evidence="7 8">
    <name type="scientific">Actinophytocola glycyrrhizae</name>
    <dbReference type="NCBI Taxonomy" id="2044873"/>
    <lineage>
        <taxon>Bacteria</taxon>
        <taxon>Bacillati</taxon>
        <taxon>Actinomycetota</taxon>
        <taxon>Actinomycetes</taxon>
        <taxon>Pseudonocardiales</taxon>
        <taxon>Pseudonocardiaceae</taxon>
    </lineage>
</organism>
<feature type="domain" description="Tyr recombinase" evidence="5">
    <location>
        <begin position="198"/>
        <end position="413"/>
    </location>
</feature>
<evidence type="ECO:0000259" key="5">
    <source>
        <dbReference type="PROSITE" id="PS51898"/>
    </source>
</evidence>
<keyword evidence="2 4" id="KW-0238">DNA-binding</keyword>
<evidence type="ECO:0000256" key="4">
    <source>
        <dbReference type="PROSITE-ProRule" id="PRU01248"/>
    </source>
</evidence>
<dbReference type="Proteomes" id="UP001595859">
    <property type="component" value="Unassembled WGS sequence"/>
</dbReference>
<comment type="caution">
    <text evidence="7">The sequence shown here is derived from an EMBL/GenBank/DDBJ whole genome shotgun (WGS) entry which is preliminary data.</text>
</comment>
<accession>A0ABV9RYB1</accession>
<dbReference type="CDD" id="cd01189">
    <property type="entry name" value="INT_ICEBs1_C_like"/>
    <property type="match status" value="1"/>
</dbReference>
<evidence type="ECO:0000256" key="1">
    <source>
        <dbReference type="ARBA" id="ARBA00008857"/>
    </source>
</evidence>
<dbReference type="EMBL" id="JBHSIS010000003">
    <property type="protein sequence ID" value="MFC4853639.1"/>
    <property type="molecule type" value="Genomic_DNA"/>
</dbReference>
<evidence type="ECO:0000259" key="6">
    <source>
        <dbReference type="PROSITE" id="PS51900"/>
    </source>
</evidence>
<name>A0ABV9RYB1_9PSEU</name>
<dbReference type="Gene3D" id="1.10.443.10">
    <property type="entry name" value="Intergrase catalytic core"/>
    <property type="match status" value="1"/>
</dbReference>
<evidence type="ECO:0000256" key="2">
    <source>
        <dbReference type="ARBA" id="ARBA00023125"/>
    </source>
</evidence>
<dbReference type="InterPro" id="IPR013762">
    <property type="entry name" value="Integrase-like_cat_sf"/>
</dbReference>